<proteinExistence type="predicted"/>
<gene>
    <name evidence="2" type="ORF">HJG60_011622</name>
</gene>
<comment type="caution">
    <text evidence="2">The sequence shown here is derived from an EMBL/GenBank/DDBJ whole genome shotgun (WGS) entry which is preliminary data.</text>
</comment>
<dbReference type="EMBL" id="JABVXQ010000007">
    <property type="protein sequence ID" value="KAF6099898.1"/>
    <property type="molecule type" value="Genomic_DNA"/>
</dbReference>
<organism evidence="2 3">
    <name type="scientific">Phyllostomus discolor</name>
    <name type="common">pale spear-nosed bat</name>
    <dbReference type="NCBI Taxonomy" id="89673"/>
    <lineage>
        <taxon>Eukaryota</taxon>
        <taxon>Metazoa</taxon>
        <taxon>Chordata</taxon>
        <taxon>Craniata</taxon>
        <taxon>Vertebrata</taxon>
        <taxon>Euteleostomi</taxon>
        <taxon>Mammalia</taxon>
        <taxon>Eutheria</taxon>
        <taxon>Laurasiatheria</taxon>
        <taxon>Chiroptera</taxon>
        <taxon>Yangochiroptera</taxon>
        <taxon>Phyllostomidae</taxon>
        <taxon>Phyllostominae</taxon>
        <taxon>Phyllostomus</taxon>
    </lineage>
</organism>
<name>A0A833ZW40_9CHIR</name>
<dbReference type="Proteomes" id="UP000664940">
    <property type="component" value="Unassembled WGS sequence"/>
</dbReference>
<evidence type="ECO:0000313" key="2">
    <source>
        <dbReference type="EMBL" id="KAF6099898.1"/>
    </source>
</evidence>
<protein>
    <submittedName>
        <fullName evidence="2">Uncharacterized protein</fullName>
    </submittedName>
</protein>
<accession>A0A833ZW40</accession>
<sequence>MHRHTDGPAHPLRRGLRAGRLTPPLPANAPEGEQGFRVDETVRPARCCLQGAPTSASCSRTICFLAPRPHAPLVLEQLSLPRPREASLSSLGTVPVPWPPEGALAQSVIVPPLHGHRDWSRPGRAEQGSQS</sequence>
<evidence type="ECO:0000256" key="1">
    <source>
        <dbReference type="SAM" id="MobiDB-lite"/>
    </source>
</evidence>
<feature type="region of interest" description="Disordered" evidence="1">
    <location>
        <begin position="1"/>
        <end position="37"/>
    </location>
</feature>
<dbReference type="AlphaFoldDB" id="A0A833ZW40"/>
<evidence type="ECO:0000313" key="3">
    <source>
        <dbReference type="Proteomes" id="UP000664940"/>
    </source>
</evidence>
<reference evidence="2 3" key="1">
    <citation type="journal article" date="2020" name="Nature">
        <title>Six reference-quality genomes reveal evolution of bat adaptations.</title>
        <authorList>
            <person name="Jebb D."/>
            <person name="Huang Z."/>
            <person name="Pippel M."/>
            <person name="Hughes G.M."/>
            <person name="Lavrichenko K."/>
            <person name="Devanna P."/>
            <person name="Winkler S."/>
            <person name="Jermiin L.S."/>
            <person name="Skirmuntt E.C."/>
            <person name="Katzourakis A."/>
            <person name="Burkitt-Gray L."/>
            <person name="Ray D.A."/>
            <person name="Sullivan K.A.M."/>
            <person name="Roscito J.G."/>
            <person name="Kirilenko B.M."/>
            <person name="Davalos L.M."/>
            <person name="Corthals A.P."/>
            <person name="Power M.L."/>
            <person name="Jones G."/>
            <person name="Ransome R.D."/>
            <person name="Dechmann D.K.N."/>
            <person name="Locatelli A.G."/>
            <person name="Puechmaille S.J."/>
            <person name="Fedrigo O."/>
            <person name="Jarvis E.D."/>
            <person name="Hiller M."/>
            <person name="Vernes S.C."/>
            <person name="Myers E.W."/>
            <person name="Teeling E.C."/>
        </authorList>
    </citation>
    <scope>NUCLEOTIDE SEQUENCE [LARGE SCALE GENOMIC DNA]</scope>
    <source>
        <strain evidence="2">Bat1K_MPI-CBG_1</strain>
    </source>
</reference>